<dbReference type="GeneID" id="93151899"/>
<dbReference type="AlphaFoldDB" id="A0A413X1M5"/>
<name>A0A413X1M5_9FIRM</name>
<evidence type="ECO:0000313" key="2">
    <source>
        <dbReference type="Proteomes" id="UP001055091"/>
    </source>
</evidence>
<evidence type="ECO:0000313" key="1">
    <source>
        <dbReference type="EMBL" id="GKH01113.1"/>
    </source>
</evidence>
<dbReference type="RefSeq" id="WP_006770595.1">
    <property type="nucleotide sequence ID" value="NZ_BQNJ01000001.1"/>
</dbReference>
<proteinExistence type="predicted"/>
<sequence length="69" mass="7833">MGEERLKKWGIAAWYLLVLVAIVLFLYSFALEDPVMSVAAFILAMVLSKYKDKVTLPGCFTKEENGIYK</sequence>
<reference evidence="1" key="1">
    <citation type="submission" date="2022-01" db="EMBL/GenBank/DDBJ databases">
        <title>Novel bile acid biosynthetic pathways are enriched in the microbiome of centenarians.</title>
        <authorList>
            <person name="Sato Y."/>
            <person name="Atarashi K."/>
            <person name="Plichta R.D."/>
            <person name="Arai Y."/>
            <person name="Sasajima S."/>
            <person name="Kearney M.S."/>
            <person name="Suda W."/>
            <person name="Takeshita K."/>
            <person name="Sasaki T."/>
            <person name="Okamoto S."/>
            <person name="Skelly N.A."/>
            <person name="Okamura Y."/>
            <person name="Vlamakis H."/>
            <person name="Li Y."/>
            <person name="Tanoue T."/>
            <person name="Takei H."/>
            <person name="Nittono H."/>
            <person name="Narushima S."/>
            <person name="Irie J."/>
            <person name="Itoh H."/>
            <person name="Moriya K."/>
            <person name="Sugiura Y."/>
            <person name="Suematsu M."/>
            <person name="Moritoki N."/>
            <person name="Shibata S."/>
            <person name="Littman R.D."/>
            <person name="Fischbach A.M."/>
            <person name="Uwamino Y."/>
            <person name="Inoue T."/>
            <person name="Honda A."/>
            <person name="Hattori M."/>
            <person name="Murai T."/>
            <person name="Xavier J.R."/>
            <person name="Hirose N."/>
            <person name="Honda K."/>
        </authorList>
    </citation>
    <scope>NUCLEOTIDE SEQUENCE</scope>
    <source>
        <strain evidence="1">CE91-St55</strain>
    </source>
</reference>
<protein>
    <submittedName>
        <fullName evidence="1">Uncharacterized protein</fullName>
    </submittedName>
</protein>
<organism evidence="1 2">
    <name type="scientific">Hungatella hathewayi</name>
    <dbReference type="NCBI Taxonomy" id="154046"/>
    <lineage>
        <taxon>Bacteria</taxon>
        <taxon>Bacillati</taxon>
        <taxon>Bacillota</taxon>
        <taxon>Clostridia</taxon>
        <taxon>Lachnospirales</taxon>
        <taxon>Lachnospiraceae</taxon>
        <taxon>Hungatella</taxon>
    </lineage>
</organism>
<dbReference type="EMBL" id="BQNJ01000001">
    <property type="protein sequence ID" value="GKH01113.1"/>
    <property type="molecule type" value="Genomic_DNA"/>
</dbReference>
<gene>
    <name evidence="1" type="ORF">CE91St55_30940</name>
</gene>
<comment type="caution">
    <text evidence="1">The sequence shown here is derived from an EMBL/GenBank/DDBJ whole genome shotgun (WGS) entry which is preliminary data.</text>
</comment>
<dbReference type="Proteomes" id="UP001055091">
    <property type="component" value="Unassembled WGS sequence"/>
</dbReference>
<accession>A0A413X1M5</accession>